<dbReference type="GO" id="GO:0006508">
    <property type="term" value="P:proteolysis"/>
    <property type="evidence" value="ECO:0007669"/>
    <property type="project" value="InterPro"/>
</dbReference>
<comment type="subcellular location">
    <subcellularLocation>
        <location evidence="2">Membrane</location>
        <topology evidence="2">Multi-pass membrane protein</topology>
    </subcellularLocation>
</comment>
<protein>
    <recommendedName>
        <fullName evidence="11">Peptidase M50 domain-containing protein</fullName>
    </recommendedName>
</protein>
<sequence>MNENWLYLTLFALVGWLVINAVRFVIILLHELGHALPALYFTRGPVTVYIGSYGEDEGPKIRLGHLTIRIKPRLSYLRAGGMCKHEAVPSAWQNIVIIVAGPVITFLIALLLFPFVLYDGLHGSLKIVIVLFFFAALISLVHSLYPRKLEYNAELYSDGQLIANVLKLKTANKYLFKAAAFFEHDQFRETLAELDKIDKRYLNEYIASLYIQCYVELKQFGKLTEFKEKYMNAGLMASLTSYNAINLSFANIQLKEYPEALALLNKAIDLDDESYYAYNNRGFVHNLLGNYASAKADLDKACKLDPNAAYSVTNRAYANIKLGLMDEALVDINRSMELNEHNAYIYLVQGMYQLETGRPGEALANFEKAKNMEATTVLVDDYIALAKSKLLQP</sequence>
<comment type="similarity">
    <text evidence="3">Belongs to the peptidase M50B family.</text>
</comment>
<dbReference type="AlphaFoldDB" id="A0A4Y8S3S5"/>
<comment type="caution">
    <text evidence="12">The sequence shown here is derived from an EMBL/GenBank/DDBJ whole genome shotgun (WGS) entry which is preliminary data.</text>
</comment>
<dbReference type="Pfam" id="PF13181">
    <property type="entry name" value="TPR_8"/>
    <property type="match status" value="1"/>
</dbReference>
<keyword evidence="5" id="KW-0677">Repeat</keyword>
<dbReference type="Proteomes" id="UP000297540">
    <property type="component" value="Unassembled WGS sequence"/>
</dbReference>
<dbReference type="PROSITE" id="PS50005">
    <property type="entry name" value="TPR"/>
    <property type="match status" value="1"/>
</dbReference>
<gene>
    <name evidence="12" type="ORF">E2R66_25290</name>
</gene>
<dbReference type="PANTHER" id="PTHR44858">
    <property type="entry name" value="TETRATRICOPEPTIDE REPEAT PROTEIN 6"/>
    <property type="match status" value="1"/>
</dbReference>
<dbReference type="InterPro" id="IPR011990">
    <property type="entry name" value="TPR-like_helical_dom_sf"/>
</dbReference>
<comment type="cofactor">
    <cofactor evidence="1">
        <name>Zn(2+)</name>
        <dbReference type="ChEBI" id="CHEBI:29105"/>
    </cofactor>
</comment>
<dbReference type="InterPro" id="IPR050498">
    <property type="entry name" value="Ycf3"/>
</dbReference>
<keyword evidence="4 10" id="KW-0812">Transmembrane</keyword>
<evidence type="ECO:0000256" key="10">
    <source>
        <dbReference type="SAM" id="Phobius"/>
    </source>
</evidence>
<dbReference type="CDD" id="cd05709">
    <property type="entry name" value="S2P-M50"/>
    <property type="match status" value="1"/>
</dbReference>
<name>A0A4Y8S3S5_9SPHI</name>
<evidence type="ECO:0000313" key="12">
    <source>
        <dbReference type="EMBL" id="TFF33592.1"/>
    </source>
</evidence>
<dbReference type="SMART" id="SM00028">
    <property type="entry name" value="TPR"/>
    <property type="match status" value="4"/>
</dbReference>
<dbReference type="GO" id="GO:0016020">
    <property type="term" value="C:membrane"/>
    <property type="evidence" value="ECO:0007669"/>
    <property type="project" value="UniProtKB-SubCell"/>
</dbReference>
<organism evidence="12 13">
    <name type="scientific">Mucilaginibacter psychrotolerans</name>
    <dbReference type="NCBI Taxonomy" id="1524096"/>
    <lineage>
        <taxon>Bacteria</taxon>
        <taxon>Pseudomonadati</taxon>
        <taxon>Bacteroidota</taxon>
        <taxon>Sphingobacteriia</taxon>
        <taxon>Sphingobacteriales</taxon>
        <taxon>Sphingobacteriaceae</taxon>
        <taxon>Mucilaginibacter</taxon>
    </lineage>
</organism>
<evidence type="ECO:0000256" key="1">
    <source>
        <dbReference type="ARBA" id="ARBA00001947"/>
    </source>
</evidence>
<dbReference type="SUPFAM" id="SSF48452">
    <property type="entry name" value="TPR-like"/>
    <property type="match status" value="1"/>
</dbReference>
<evidence type="ECO:0000313" key="13">
    <source>
        <dbReference type="Proteomes" id="UP000297540"/>
    </source>
</evidence>
<feature type="repeat" description="TPR" evidence="9">
    <location>
        <begin position="275"/>
        <end position="308"/>
    </location>
</feature>
<proteinExistence type="inferred from homology"/>
<accession>A0A4Y8S3S5</accession>
<feature type="transmembrane region" description="Helical" evidence="10">
    <location>
        <begin position="124"/>
        <end position="145"/>
    </location>
</feature>
<dbReference type="Gene3D" id="1.25.40.10">
    <property type="entry name" value="Tetratricopeptide repeat domain"/>
    <property type="match status" value="2"/>
</dbReference>
<evidence type="ECO:0000256" key="9">
    <source>
        <dbReference type="PROSITE-ProRule" id="PRU00339"/>
    </source>
</evidence>
<evidence type="ECO:0000256" key="4">
    <source>
        <dbReference type="ARBA" id="ARBA00022692"/>
    </source>
</evidence>
<keyword evidence="8 10" id="KW-0472">Membrane</keyword>
<keyword evidence="6 9" id="KW-0802">TPR repeat</keyword>
<evidence type="ECO:0000256" key="5">
    <source>
        <dbReference type="ARBA" id="ARBA00022737"/>
    </source>
</evidence>
<reference evidence="12 13" key="1">
    <citation type="journal article" date="2017" name="Int. J. Syst. Evol. Microbiol.">
        <title>Mucilaginibacterpsychrotolerans sp. nov., isolated from peatlands.</title>
        <authorList>
            <person name="Deng Y."/>
            <person name="Shen L."/>
            <person name="Xu B."/>
            <person name="Liu Y."/>
            <person name="Gu Z."/>
            <person name="Liu H."/>
            <person name="Zhou Y."/>
        </authorList>
    </citation>
    <scope>NUCLEOTIDE SEQUENCE [LARGE SCALE GENOMIC DNA]</scope>
    <source>
        <strain evidence="12 13">NH7-4</strain>
    </source>
</reference>
<dbReference type="OrthoDB" id="9785181at2"/>
<dbReference type="InterPro" id="IPR019734">
    <property type="entry name" value="TPR_rpt"/>
</dbReference>
<feature type="transmembrane region" description="Helical" evidence="10">
    <location>
        <begin position="95"/>
        <end position="118"/>
    </location>
</feature>
<feature type="domain" description="Peptidase M50" evidence="11">
    <location>
        <begin position="24"/>
        <end position="185"/>
    </location>
</feature>
<dbReference type="EMBL" id="SOZE01000042">
    <property type="protein sequence ID" value="TFF33592.1"/>
    <property type="molecule type" value="Genomic_DNA"/>
</dbReference>
<keyword evidence="13" id="KW-1185">Reference proteome</keyword>
<dbReference type="Pfam" id="PF02163">
    <property type="entry name" value="Peptidase_M50"/>
    <property type="match status" value="1"/>
</dbReference>
<dbReference type="RefSeq" id="WP_133236193.1">
    <property type="nucleotide sequence ID" value="NZ_SOZE01000042.1"/>
</dbReference>
<evidence type="ECO:0000256" key="3">
    <source>
        <dbReference type="ARBA" id="ARBA00007931"/>
    </source>
</evidence>
<evidence type="ECO:0000256" key="6">
    <source>
        <dbReference type="ARBA" id="ARBA00022803"/>
    </source>
</evidence>
<evidence type="ECO:0000259" key="11">
    <source>
        <dbReference type="Pfam" id="PF02163"/>
    </source>
</evidence>
<dbReference type="PANTHER" id="PTHR44858:SF1">
    <property type="entry name" value="UDP-N-ACETYLGLUCOSAMINE--PEPTIDE N-ACETYLGLUCOSAMINYLTRANSFERASE SPINDLY-RELATED"/>
    <property type="match status" value="1"/>
</dbReference>
<evidence type="ECO:0000256" key="2">
    <source>
        <dbReference type="ARBA" id="ARBA00004141"/>
    </source>
</evidence>
<evidence type="ECO:0000256" key="8">
    <source>
        <dbReference type="ARBA" id="ARBA00023136"/>
    </source>
</evidence>
<dbReference type="InterPro" id="IPR008915">
    <property type="entry name" value="Peptidase_M50"/>
</dbReference>
<keyword evidence="7 10" id="KW-1133">Transmembrane helix</keyword>
<feature type="transmembrane region" description="Helical" evidence="10">
    <location>
        <begin position="6"/>
        <end position="29"/>
    </location>
</feature>
<evidence type="ECO:0000256" key="7">
    <source>
        <dbReference type="ARBA" id="ARBA00022989"/>
    </source>
</evidence>